<dbReference type="SUPFAM" id="SSF50814">
    <property type="entry name" value="Lipocalins"/>
    <property type="match status" value="1"/>
</dbReference>
<evidence type="ECO:0000256" key="8">
    <source>
        <dbReference type="ARBA" id="ARBA00023237"/>
    </source>
</evidence>
<name>A0A7T4UPB4_9GAMM</name>
<dbReference type="Proteomes" id="UP000596063">
    <property type="component" value="Chromosome"/>
</dbReference>
<evidence type="ECO:0000313" key="15">
    <source>
        <dbReference type="Proteomes" id="UP000596063"/>
    </source>
</evidence>
<dbReference type="GO" id="GO:0006950">
    <property type="term" value="P:response to stress"/>
    <property type="evidence" value="ECO:0007669"/>
    <property type="project" value="UniProtKB-ARBA"/>
</dbReference>
<dbReference type="InterPro" id="IPR047202">
    <property type="entry name" value="Lipocalin_Blc-like_dom"/>
</dbReference>
<proteinExistence type="inferred from homology"/>
<evidence type="ECO:0000259" key="13">
    <source>
        <dbReference type="Pfam" id="PF08212"/>
    </source>
</evidence>
<dbReference type="PROSITE" id="PS00213">
    <property type="entry name" value="LIPOCALIN"/>
    <property type="match status" value="1"/>
</dbReference>
<dbReference type="PRINTS" id="PR01171">
    <property type="entry name" value="BCTLIPOCALIN"/>
</dbReference>
<gene>
    <name evidence="14" type="ORF">I6N98_10775</name>
</gene>
<dbReference type="RefSeq" id="WP_198568370.1">
    <property type="nucleotide sequence ID" value="NZ_CP066167.1"/>
</dbReference>
<evidence type="ECO:0000256" key="5">
    <source>
        <dbReference type="ARBA" id="ARBA00023121"/>
    </source>
</evidence>
<evidence type="ECO:0000256" key="11">
    <source>
        <dbReference type="ARBA" id="ARBA00071217"/>
    </source>
</evidence>
<dbReference type="InterPro" id="IPR022271">
    <property type="entry name" value="Lipocalin_ApoD"/>
</dbReference>
<dbReference type="GO" id="GO:0008289">
    <property type="term" value="F:lipid binding"/>
    <property type="evidence" value="ECO:0007669"/>
    <property type="project" value="UniProtKB-UniRule"/>
</dbReference>
<evidence type="ECO:0000256" key="4">
    <source>
        <dbReference type="ARBA" id="ARBA00022729"/>
    </source>
</evidence>
<dbReference type="Pfam" id="PF08212">
    <property type="entry name" value="Lipocalin_2"/>
    <property type="match status" value="1"/>
</dbReference>
<dbReference type="PIRSF" id="PIRSF036893">
    <property type="entry name" value="Lipocalin_ApoD"/>
    <property type="match status" value="1"/>
</dbReference>
<keyword evidence="5 12" id="KW-0446">Lipid-binding</keyword>
<dbReference type="EMBL" id="CP066167">
    <property type="protein sequence ID" value="QQD16868.1"/>
    <property type="molecule type" value="Genomic_DNA"/>
</dbReference>
<dbReference type="PANTHER" id="PTHR10612">
    <property type="entry name" value="APOLIPOPROTEIN D"/>
    <property type="match status" value="1"/>
</dbReference>
<dbReference type="InterPro" id="IPR022272">
    <property type="entry name" value="Lipocalin_CS"/>
</dbReference>
<dbReference type="InterPro" id="IPR000566">
    <property type="entry name" value="Lipocln_cytosolic_FA-bd_dom"/>
</dbReference>
<evidence type="ECO:0000256" key="6">
    <source>
        <dbReference type="ARBA" id="ARBA00023136"/>
    </source>
</evidence>
<dbReference type="FunFam" id="2.40.128.20:FF:000002">
    <property type="entry name" value="Outer membrane lipoprotein Blc"/>
    <property type="match status" value="1"/>
</dbReference>
<sequence>MTQHLPHTLLVLLRRVCLATLATVLVGCLGMPKDVEPVDNFELQRYLGKWYEIARLDHSFERGLQAVTAEYSLRDDGGVRVINRGYSSSRGIWEQAEGRAYFVDGKDRGYLKVSFFGPFYGSYVIFNLDKDHYQYAFVSGPDNGYLWLLSRTPTVPDALIKDFVEAAQQRGFDSETLIFVDHSQATKTERE</sequence>
<dbReference type="InterPro" id="IPR002446">
    <property type="entry name" value="Lipocalin_bac"/>
</dbReference>
<dbReference type="KEGG" id="snan:I6N98_10775"/>
<reference evidence="14 15" key="1">
    <citation type="submission" date="2020-12" db="EMBL/GenBank/DDBJ databases">
        <authorList>
            <person name="Shan Y."/>
        </authorList>
    </citation>
    <scope>NUCLEOTIDE SEQUENCE [LARGE SCALE GENOMIC DNA]</scope>
    <source>
        <strain evidence="15">csc3.9</strain>
    </source>
</reference>
<accession>A0A7T4UPB4</accession>
<keyword evidence="9 12" id="KW-0449">Lipoprotein</keyword>
<evidence type="ECO:0000256" key="10">
    <source>
        <dbReference type="ARBA" id="ARBA00057024"/>
    </source>
</evidence>
<dbReference type="GO" id="GO:0009279">
    <property type="term" value="C:cell outer membrane"/>
    <property type="evidence" value="ECO:0007669"/>
    <property type="project" value="UniProtKB-SubCell"/>
</dbReference>
<dbReference type="InterPro" id="IPR012674">
    <property type="entry name" value="Calycin"/>
</dbReference>
<evidence type="ECO:0000256" key="12">
    <source>
        <dbReference type="PIRNR" id="PIRNR036893"/>
    </source>
</evidence>
<comment type="subunit">
    <text evidence="3 12">Homodimer.</text>
</comment>
<evidence type="ECO:0000256" key="9">
    <source>
        <dbReference type="ARBA" id="ARBA00023288"/>
    </source>
</evidence>
<protein>
    <recommendedName>
        <fullName evidence="11 12">Outer membrane lipoprotein Blc</fullName>
    </recommendedName>
</protein>
<evidence type="ECO:0000256" key="7">
    <source>
        <dbReference type="ARBA" id="ARBA00023139"/>
    </source>
</evidence>
<keyword evidence="15" id="KW-1185">Reference proteome</keyword>
<dbReference type="PANTHER" id="PTHR10612:SF34">
    <property type="entry name" value="APOLIPOPROTEIN D"/>
    <property type="match status" value="1"/>
</dbReference>
<organism evidence="14 15">
    <name type="scientific">Spongiibacter nanhainus</name>
    <dbReference type="NCBI Taxonomy" id="2794344"/>
    <lineage>
        <taxon>Bacteria</taxon>
        <taxon>Pseudomonadati</taxon>
        <taxon>Pseudomonadota</taxon>
        <taxon>Gammaproteobacteria</taxon>
        <taxon>Cellvibrionales</taxon>
        <taxon>Spongiibacteraceae</taxon>
        <taxon>Spongiibacter</taxon>
    </lineage>
</organism>
<keyword evidence="7" id="KW-0564">Palmitate</keyword>
<keyword evidence="8 12" id="KW-0998">Cell outer membrane</keyword>
<comment type="subcellular location">
    <subcellularLocation>
        <location evidence="1">Cell outer membrane</location>
        <topology evidence="1">Lipid-anchor</topology>
    </subcellularLocation>
</comment>
<comment type="function">
    <text evidence="10 12">Involved in the storage or transport of lipids necessary for membrane maintenance under stressful conditions. Displays a binding preference for lysophospholipids.</text>
</comment>
<keyword evidence="4" id="KW-0732">Signal</keyword>
<evidence type="ECO:0000256" key="1">
    <source>
        <dbReference type="ARBA" id="ARBA00004459"/>
    </source>
</evidence>
<evidence type="ECO:0000256" key="2">
    <source>
        <dbReference type="ARBA" id="ARBA00006889"/>
    </source>
</evidence>
<keyword evidence="6 12" id="KW-0472">Membrane</keyword>
<comment type="similarity">
    <text evidence="2 12">Belongs to the calycin superfamily. Lipocalin family.</text>
</comment>
<dbReference type="AlphaFoldDB" id="A0A7T4UPB4"/>
<evidence type="ECO:0000313" key="14">
    <source>
        <dbReference type="EMBL" id="QQD16868.1"/>
    </source>
</evidence>
<feature type="domain" description="Lipocalin/cytosolic fatty-acid binding" evidence="13">
    <location>
        <begin position="42"/>
        <end position="180"/>
    </location>
</feature>
<evidence type="ECO:0000256" key="3">
    <source>
        <dbReference type="ARBA" id="ARBA00011738"/>
    </source>
</evidence>
<dbReference type="Gene3D" id="2.40.128.20">
    <property type="match status" value="1"/>
</dbReference>
<dbReference type="CDD" id="cd19438">
    <property type="entry name" value="lipocalin_Blc-like"/>
    <property type="match status" value="1"/>
</dbReference>